<evidence type="ECO:0008006" key="3">
    <source>
        <dbReference type="Google" id="ProtNLM"/>
    </source>
</evidence>
<protein>
    <recommendedName>
        <fullName evidence="3">Cro/C1-type helix-turn-helix DNA-binding protein</fullName>
    </recommendedName>
</protein>
<evidence type="ECO:0000313" key="2">
    <source>
        <dbReference type="Proteomes" id="UP000295711"/>
    </source>
</evidence>
<accession>A0A4R2LE86</accession>
<proteinExistence type="predicted"/>
<dbReference type="EMBL" id="SLXA01000001">
    <property type="protein sequence ID" value="TCO86402.1"/>
    <property type="molecule type" value="Genomic_DNA"/>
</dbReference>
<reference evidence="1 2" key="1">
    <citation type="submission" date="2019-03" db="EMBL/GenBank/DDBJ databases">
        <title>Genomic Encyclopedia of Type Strains, Phase IV (KMG-IV): sequencing the most valuable type-strain genomes for metagenomic binning, comparative biology and taxonomic classification.</title>
        <authorList>
            <person name="Goeker M."/>
        </authorList>
    </citation>
    <scope>NUCLEOTIDE SEQUENCE [LARGE SCALE GENOMIC DNA]</scope>
    <source>
        <strain evidence="1 2">DSM 28559</strain>
    </source>
</reference>
<organism evidence="1 2">
    <name type="scientific">Frisingicoccus caecimuris</name>
    <dbReference type="NCBI Taxonomy" id="1796636"/>
    <lineage>
        <taxon>Bacteria</taxon>
        <taxon>Bacillati</taxon>
        <taxon>Bacillota</taxon>
        <taxon>Clostridia</taxon>
        <taxon>Lachnospirales</taxon>
        <taxon>Lachnospiraceae</taxon>
        <taxon>Frisingicoccus</taxon>
    </lineage>
</organism>
<gene>
    <name evidence="1" type="ORF">EV212_101189</name>
</gene>
<dbReference type="AlphaFoldDB" id="A0A4R2LE86"/>
<evidence type="ECO:0000313" key="1">
    <source>
        <dbReference type="EMBL" id="TCO86402.1"/>
    </source>
</evidence>
<sequence length="85" mass="10034">MIRGSVSRSADLLQQRCDYLGSLIDGEMRRYHLNNNTLANKSLIASRTLYDKREHPEKFRLDELYRVMDVLGMKMIFVRREGPDE</sequence>
<name>A0A4R2LE86_9FIRM</name>
<dbReference type="Proteomes" id="UP000295711">
    <property type="component" value="Unassembled WGS sequence"/>
</dbReference>
<comment type="caution">
    <text evidence="1">The sequence shown here is derived from an EMBL/GenBank/DDBJ whole genome shotgun (WGS) entry which is preliminary data.</text>
</comment>
<keyword evidence="2" id="KW-1185">Reference proteome</keyword>